<evidence type="ECO:0000256" key="2">
    <source>
        <dbReference type="ARBA" id="ARBA00023150"/>
    </source>
</evidence>
<dbReference type="EMBL" id="CP015363">
    <property type="protein sequence ID" value="ARD84790.1"/>
    <property type="molecule type" value="Genomic_DNA"/>
</dbReference>
<evidence type="ECO:0000313" key="5">
    <source>
        <dbReference type="Proteomes" id="UP000192050"/>
    </source>
</evidence>
<proteinExistence type="predicted"/>
<dbReference type="GO" id="GO:0006777">
    <property type="term" value="P:Mo-molybdopterin cofactor biosynthetic process"/>
    <property type="evidence" value="ECO:0007669"/>
    <property type="project" value="UniProtKB-KW"/>
</dbReference>
<dbReference type="STRING" id="74969.FAD_0898"/>
<dbReference type="Gene3D" id="2.40.340.10">
    <property type="entry name" value="MoeA, C-terminal, domain IV"/>
    <property type="match status" value="1"/>
</dbReference>
<dbReference type="Gene3D" id="2.170.190.11">
    <property type="entry name" value="Molybdopterin biosynthesis moea protein, domain 3"/>
    <property type="match status" value="1"/>
</dbReference>
<dbReference type="PANTHER" id="PTHR10192">
    <property type="entry name" value="MOLYBDOPTERIN BIOSYNTHESIS PROTEIN"/>
    <property type="match status" value="1"/>
</dbReference>
<dbReference type="SUPFAM" id="SSF53218">
    <property type="entry name" value="Molybdenum cofactor biosynthesis proteins"/>
    <property type="match status" value="1"/>
</dbReference>
<keyword evidence="5" id="KW-1185">Reference proteome</keyword>
<reference evidence="4 5" key="1">
    <citation type="submission" date="2011-10" db="EMBL/GenBank/DDBJ databases">
        <title>Metabolic and evolutionary patterns in the extreme acidophile Ferroplasma acidiphilum.</title>
        <authorList>
            <person name="Golyshina O.V."/>
            <person name="Kozyavkin S.A."/>
            <person name="Tatusov R.L."/>
            <person name="Slesarev A.I."/>
            <person name="Golyshin P.N."/>
        </authorList>
    </citation>
    <scope>NUCLEOTIDE SEQUENCE [LARGE SCALE GENOMIC DNA]</scope>
    <source>
        <strain evidence="5">Y</strain>
    </source>
</reference>
<keyword evidence="2" id="KW-0501">Molybdenum cofactor biosynthesis</keyword>
<dbReference type="InterPro" id="IPR005111">
    <property type="entry name" value="MoeA_C_domain_IV"/>
</dbReference>
<dbReference type="Gene3D" id="3.90.105.10">
    <property type="entry name" value="Molybdopterin biosynthesis moea protein, domain 2"/>
    <property type="match status" value="1"/>
</dbReference>
<evidence type="ECO:0000313" key="4">
    <source>
        <dbReference type="EMBL" id="ARD84790.1"/>
    </source>
</evidence>
<dbReference type="InterPro" id="IPR036425">
    <property type="entry name" value="MoaB/Mog-like_dom_sf"/>
</dbReference>
<feature type="domain" description="MoaB/Mog" evidence="3">
    <location>
        <begin position="191"/>
        <end position="321"/>
    </location>
</feature>
<dbReference type="Proteomes" id="UP000192050">
    <property type="component" value="Chromosome"/>
</dbReference>
<comment type="pathway">
    <text evidence="1">Cofactor biosynthesis; molybdopterin biosynthesis.</text>
</comment>
<dbReference type="RefSeq" id="WP_081142145.1">
    <property type="nucleotide sequence ID" value="NZ_CP015363.1"/>
</dbReference>
<protein>
    <submittedName>
        <fullName evidence="4">Molybdopterin biosynthesis MoeA protein</fullName>
    </submittedName>
</protein>
<dbReference type="AlphaFoldDB" id="A0A1V0N3R1"/>
<dbReference type="Pfam" id="PF00994">
    <property type="entry name" value="MoCF_biosynth"/>
    <property type="match status" value="1"/>
</dbReference>
<organism evidence="4 5">
    <name type="scientific">Ferroplasma acidiphilum</name>
    <dbReference type="NCBI Taxonomy" id="74969"/>
    <lineage>
        <taxon>Archaea</taxon>
        <taxon>Methanobacteriati</taxon>
        <taxon>Thermoplasmatota</taxon>
        <taxon>Thermoplasmata</taxon>
        <taxon>Thermoplasmatales</taxon>
        <taxon>Ferroplasmaceae</taxon>
        <taxon>Ferroplasma</taxon>
    </lineage>
</organism>
<dbReference type="SUPFAM" id="SSF63882">
    <property type="entry name" value="MoeA N-terminal region -like"/>
    <property type="match status" value="1"/>
</dbReference>
<dbReference type="InterPro" id="IPR001453">
    <property type="entry name" value="MoaB/Mog_dom"/>
</dbReference>
<dbReference type="InterPro" id="IPR036688">
    <property type="entry name" value="MoeA_C_domain_IV_sf"/>
</dbReference>
<dbReference type="SUPFAM" id="SSF63867">
    <property type="entry name" value="MoeA C-terminal domain-like"/>
    <property type="match status" value="1"/>
</dbReference>
<dbReference type="OrthoDB" id="31371at2157"/>
<sequence>MAKHIMKGFDSLLPYKSALSIFKGEKWTYPDSIQLTLDSAGGKISSGEIISTVNIPDKNKSAMDGYALKSIDTLNATPANPVKLALKGTIAAGDTPEEIVKDGTCMEIYTGSIMPEGSDAVARAENCEVIGNCIYVYSSVNKGENVAPAGEDLKTGDTILGKNSLIYPQNLAALKSIGISKVNVYGNISIGVINTGKELINKQIENSTGMLLRTFYTSSFTETIDGGIVDDDEKSIALAVRSMIEKCNILIVTGGSSLGRRDMTTDALSGEGKMLFSGVSIKPGRTIGLFNIKNRPVLSVSGLPVAALLSSMIFVDSYIKNIYRVDYIHRASSILDESIHNRAGFTTFQIARTYAIDGELHSIPLNTKVSGNLSAIIKGNSIIKIDENLEGIPQGSRVNIYIIGDIKWD</sequence>
<dbReference type="InterPro" id="IPR038987">
    <property type="entry name" value="MoeA-like"/>
</dbReference>
<dbReference type="KEGG" id="fai:FAD_0898"/>
<name>A0A1V0N3R1_9ARCH</name>
<dbReference type="Pfam" id="PF03453">
    <property type="entry name" value="MoeA_N"/>
    <property type="match status" value="1"/>
</dbReference>
<dbReference type="CDD" id="cd00887">
    <property type="entry name" value="MoeA"/>
    <property type="match status" value="1"/>
</dbReference>
<dbReference type="Gene3D" id="3.40.980.10">
    <property type="entry name" value="MoaB/Mog-like domain"/>
    <property type="match status" value="1"/>
</dbReference>
<dbReference type="GO" id="GO:0005737">
    <property type="term" value="C:cytoplasm"/>
    <property type="evidence" value="ECO:0007669"/>
    <property type="project" value="TreeGrafter"/>
</dbReference>
<dbReference type="InterPro" id="IPR005110">
    <property type="entry name" value="MoeA_linker/N"/>
</dbReference>
<gene>
    <name evidence="4" type="ORF">FAD_0898</name>
</gene>
<evidence type="ECO:0000256" key="1">
    <source>
        <dbReference type="ARBA" id="ARBA00005046"/>
    </source>
</evidence>
<dbReference type="InterPro" id="IPR036135">
    <property type="entry name" value="MoeA_linker/N_sf"/>
</dbReference>
<dbReference type="SMART" id="SM00852">
    <property type="entry name" value="MoCF_biosynth"/>
    <property type="match status" value="1"/>
</dbReference>
<dbReference type="PANTHER" id="PTHR10192:SF5">
    <property type="entry name" value="GEPHYRIN"/>
    <property type="match status" value="1"/>
</dbReference>
<dbReference type="GeneID" id="31676401"/>
<dbReference type="GO" id="GO:0061599">
    <property type="term" value="F:molybdopterin molybdotransferase activity"/>
    <property type="evidence" value="ECO:0007669"/>
    <property type="project" value="TreeGrafter"/>
</dbReference>
<evidence type="ECO:0000259" key="3">
    <source>
        <dbReference type="SMART" id="SM00852"/>
    </source>
</evidence>
<accession>A0A1V0N3R1</accession>
<dbReference type="Pfam" id="PF03454">
    <property type="entry name" value="MoeA_C"/>
    <property type="match status" value="1"/>
</dbReference>